<protein>
    <recommendedName>
        <fullName evidence="5">fructokinase</fullName>
        <ecNumber evidence="5">2.7.1.4</ecNumber>
    </recommendedName>
</protein>
<name>A0A916TSW6_9SPHN</name>
<evidence type="ECO:0000256" key="4">
    <source>
        <dbReference type="ARBA" id="ARBA00022842"/>
    </source>
</evidence>
<dbReference type="GO" id="GO:0008865">
    <property type="term" value="F:fructokinase activity"/>
    <property type="evidence" value="ECO:0007669"/>
    <property type="project" value="UniProtKB-EC"/>
</dbReference>
<comment type="caution">
    <text evidence="7">The sequence shown here is derived from an EMBL/GenBank/DDBJ whole genome shotgun (WGS) entry which is preliminary data.</text>
</comment>
<dbReference type="EMBL" id="BMHK01000012">
    <property type="protein sequence ID" value="GGC02521.1"/>
    <property type="molecule type" value="Genomic_DNA"/>
</dbReference>
<dbReference type="InterPro" id="IPR000600">
    <property type="entry name" value="ROK"/>
</dbReference>
<dbReference type="Proteomes" id="UP000608154">
    <property type="component" value="Unassembled WGS sequence"/>
</dbReference>
<dbReference type="CDD" id="cd24067">
    <property type="entry name" value="ASKHA_NBD_ROK_BsFRK-like"/>
    <property type="match status" value="1"/>
</dbReference>
<comment type="catalytic activity">
    <reaction evidence="6">
        <text>D-fructose + ATP = D-fructose 6-phosphate + ADP + H(+)</text>
        <dbReference type="Rhea" id="RHEA:16125"/>
        <dbReference type="ChEBI" id="CHEBI:15378"/>
        <dbReference type="ChEBI" id="CHEBI:30616"/>
        <dbReference type="ChEBI" id="CHEBI:37721"/>
        <dbReference type="ChEBI" id="CHEBI:61527"/>
        <dbReference type="ChEBI" id="CHEBI:456216"/>
        <dbReference type="EC" id="2.7.1.4"/>
    </reaction>
</comment>
<dbReference type="SUPFAM" id="SSF53067">
    <property type="entry name" value="Actin-like ATPase domain"/>
    <property type="match status" value="1"/>
</dbReference>
<evidence type="ECO:0000256" key="6">
    <source>
        <dbReference type="ARBA" id="ARBA00048451"/>
    </source>
</evidence>
<dbReference type="AlphaFoldDB" id="A0A916TSW6"/>
<evidence type="ECO:0000256" key="1">
    <source>
        <dbReference type="ARBA" id="ARBA00001946"/>
    </source>
</evidence>
<keyword evidence="4" id="KW-0460">Magnesium</keyword>
<dbReference type="Pfam" id="PF00480">
    <property type="entry name" value="ROK"/>
    <property type="match status" value="1"/>
</dbReference>
<reference evidence="7" key="2">
    <citation type="submission" date="2020-09" db="EMBL/GenBank/DDBJ databases">
        <authorList>
            <person name="Sun Q."/>
            <person name="Zhou Y."/>
        </authorList>
    </citation>
    <scope>NUCLEOTIDE SEQUENCE</scope>
    <source>
        <strain evidence="7">CGMCC 1.15095</strain>
    </source>
</reference>
<dbReference type="PANTHER" id="PTHR42742:SF3">
    <property type="entry name" value="FRUCTOKINASE"/>
    <property type="match status" value="1"/>
</dbReference>
<gene>
    <name evidence="7" type="ORF">GCM10011494_21370</name>
</gene>
<proteinExistence type="predicted"/>
<dbReference type="Gene3D" id="3.30.420.40">
    <property type="match status" value="2"/>
</dbReference>
<keyword evidence="8" id="KW-1185">Reference proteome</keyword>
<dbReference type="PANTHER" id="PTHR42742">
    <property type="entry name" value="TRANSCRIPTIONAL REPRESSOR MPRA"/>
    <property type="match status" value="1"/>
</dbReference>
<comment type="cofactor">
    <cofactor evidence="1">
        <name>Mg(2+)</name>
        <dbReference type="ChEBI" id="CHEBI:18420"/>
    </cofactor>
</comment>
<keyword evidence="2" id="KW-0479">Metal-binding</keyword>
<dbReference type="GO" id="GO:0046872">
    <property type="term" value="F:metal ion binding"/>
    <property type="evidence" value="ECO:0007669"/>
    <property type="project" value="UniProtKB-KW"/>
</dbReference>
<evidence type="ECO:0000256" key="5">
    <source>
        <dbReference type="ARBA" id="ARBA00038887"/>
    </source>
</evidence>
<evidence type="ECO:0000313" key="8">
    <source>
        <dbReference type="Proteomes" id="UP000608154"/>
    </source>
</evidence>
<sequence length="286" mass="30563">MILEHVRIPTGDDAEATMMAVISFFHEAQRRRGRLSALGVGSFGPLSLNPVAVDFGTITATSKPGWSGMDLLTPLRQSLGVPLALDTDVNCAAIAEMLFGAGRGLDSLCYVTIGTGVGVGAIVNGVPFGGNNHLEAGHMLLRRARLDVDFAGICPFHGDCAEGLASGHAMHARWGRPAEELPADHPGWEIEAEYVATICANLTYSLRPERIVLGGGVMEYPGIVERVAQRYPQVIAGYDREASMRDARNYITRPGMGSRAGIYGALVSAHRAAHGAWPTDWVISRD</sequence>
<evidence type="ECO:0000256" key="3">
    <source>
        <dbReference type="ARBA" id="ARBA00022833"/>
    </source>
</evidence>
<evidence type="ECO:0000313" key="7">
    <source>
        <dbReference type="EMBL" id="GGC02521.1"/>
    </source>
</evidence>
<keyword evidence="3" id="KW-0862">Zinc</keyword>
<organism evidence="7 8">
    <name type="scientific">Novosphingobium endophyticum</name>
    <dbReference type="NCBI Taxonomy" id="1955250"/>
    <lineage>
        <taxon>Bacteria</taxon>
        <taxon>Pseudomonadati</taxon>
        <taxon>Pseudomonadota</taxon>
        <taxon>Alphaproteobacteria</taxon>
        <taxon>Sphingomonadales</taxon>
        <taxon>Sphingomonadaceae</taxon>
        <taxon>Novosphingobium</taxon>
    </lineage>
</organism>
<reference evidence="7" key="1">
    <citation type="journal article" date="2014" name="Int. J. Syst. Evol. Microbiol.">
        <title>Complete genome sequence of Corynebacterium casei LMG S-19264T (=DSM 44701T), isolated from a smear-ripened cheese.</title>
        <authorList>
            <consortium name="US DOE Joint Genome Institute (JGI-PGF)"/>
            <person name="Walter F."/>
            <person name="Albersmeier A."/>
            <person name="Kalinowski J."/>
            <person name="Ruckert C."/>
        </authorList>
    </citation>
    <scope>NUCLEOTIDE SEQUENCE</scope>
    <source>
        <strain evidence="7">CGMCC 1.15095</strain>
    </source>
</reference>
<accession>A0A916TSW6</accession>
<dbReference type="InterPro" id="IPR043129">
    <property type="entry name" value="ATPase_NBD"/>
</dbReference>
<evidence type="ECO:0000256" key="2">
    <source>
        <dbReference type="ARBA" id="ARBA00022723"/>
    </source>
</evidence>
<dbReference type="InterPro" id="IPR051804">
    <property type="entry name" value="Carb_Metab_Reg_Kinase/Isom"/>
</dbReference>
<dbReference type="EC" id="2.7.1.4" evidence="5"/>